<dbReference type="Gene3D" id="3.40.50.150">
    <property type="entry name" value="Vaccinia Virus protein VP39"/>
    <property type="match status" value="1"/>
</dbReference>
<organism evidence="1">
    <name type="scientific">uncultured bacterium</name>
    <name type="common">gcode 4</name>
    <dbReference type="NCBI Taxonomy" id="1234023"/>
    <lineage>
        <taxon>Bacteria</taxon>
        <taxon>environmental samples</taxon>
    </lineage>
</organism>
<name>K1Z592_9BACT</name>
<dbReference type="EMBL" id="AMFJ01028795">
    <property type="protein sequence ID" value="EKD44632.1"/>
    <property type="molecule type" value="Genomic_DNA"/>
</dbReference>
<proteinExistence type="predicted"/>
<comment type="caution">
    <text evidence="1">The sequence shown here is derived from an EMBL/GenBank/DDBJ whole genome shotgun (WGS) entry which is preliminary data.</text>
</comment>
<accession>K1Z592</accession>
<dbReference type="AlphaFoldDB" id="K1Z592"/>
<dbReference type="SUPFAM" id="SSF53335">
    <property type="entry name" value="S-adenosyl-L-methionine-dependent methyltransferases"/>
    <property type="match status" value="1"/>
</dbReference>
<sequence length="74" mass="8722">MGEKKWIDKFYREGNDFYRKTYENGQYYDLDGAYEAKQIAKLLQAEQGSHILDWCGAWGRHAIPLAKNGHRRLT</sequence>
<reference evidence="1" key="1">
    <citation type="journal article" date="2012" name="Science">
        <title>Fermentation, hydrogen, and sulfur metabolism in multiple uncultivated bacterial phyla.</title>
        <authorList>
            <person name="Wrighton K.C."/>
            <person name="Thomas B.C."/>
            <person name="Sharon I."/>
            <person name="Miller C.S."/>
            <person name="Castelle C.J."/>
            <person name="VerBerkmoes N.C."/>
            <person name="Wilkins M.J."/>
            <person name="Hettich R.L."/>
            <person name="Lipton M.S."/>
            <person name="Williams K.H."/>
            <person name="Long P.E."/>
            <person name="Banfield J.F."/>
        </authorList>
    </citation>
    <scope>NUCLEOTIDE SEQUENCE [LARGE SCALE GENOMIC DNA]</scope>
</reference>
<dbReference type="InterPro" id="IPR029063">
    <property type="entry name" value="SAM-dependent_MTases_sf"/>
</dbReference>
<protein>
    <submittedName>
        <fullName evidence="1">Uncharacterized protein</fullName>
    </submittedName>
</protein>
<gene>
    <name evidence="1" type="ORF">ACD_71C00064G0001</name>
</gene>
<evidence type="ECO:0000313" key="1">
    <source>
        <dbReference type="EMBL" id="EKD44632.1"/>
    </source>
</evidence>